<evidence type="ECO:0000256" key="10">
    <source>
        <dbReference type="ARBA" id="ARBA00023136"/>
    </source>
</evidence>
<evidence type="ECO:0000313" key="19">
    <source>
        <dbReference type="Proteomes" id="UP000676310"/>
    </source>
</evidence>
<evidence type="ECO:0000256" key="7">
    <source>
        <dbReference type="ARBA" id="ARBA00022692"/>
    </source>
</evidence>
<dbReference type="GeneID" id="67015284"/>
<evidence type="ECO:0000259" key="17">
    <source>
        <dbReference type="PROSITE" id="PS52012"/>
    </source>
</evidence>
<feature type="transmembrane region" description="Helical" evidence="15">
    <location>
        <begin position="128"/>
        <end position="155"/>
    </location>
</feature>
<feature type="transmembrane region" description="Helical" evidence="15">
    <location>
        <begin position="209"/>
        <end position="238"/>
    </location>
</feature>
<feature type="transmembrane region" description="Helical" evidence="15">
    <location>
        <begin position="175"/>
        <end position="197"/>
    </location>
</feature>
<dbReference type="AlphaFoldDB" id="A0A8J2HT93"/>
<name>A0A8J2HT93_9PLEO</name>
<evidence type="ECO:0000256" key="2">
    <source>
        <dbReference type="ARBA" id="ARBA00004589"/>
    </source>
</evidence>
<keyword evidence="12" id="KW-0449">Lipoprotein</keyword>
<evidence type="ECO:0000256" key="11">
    <source>
        <dbReference type="ARBA" id="ARBA00023157"/>
    </source>
</evidence>
<evidence type="ECO:0000256" key="3">
    <source>
        <dbReference type="ARBA" id="ARBA00004613"/>
    </source>
</evidence>
<dbReference type="Pfam" id="PF20684">
    <property type="entry name" value="Fung_rhodopsin"/>
    <property type="match status" value="1"/>
</dbReference>
<organism evidence="18 19">
    <name type="scientific">Alternaria atra</name>
    <dbReference type="NCBI Taxonomy" id="119953"/>
    <lineage>
        <taxon>Eukaryota</taxon>
        <taxon>Fungi</taxon>
        <taxon>Dikarya</taxon>
        <taxon>Ascomycota</taxon>
        <taxon>Pezizomycotina</taxon>
        <taxon>Dothideomycetes</taxon>
        <taxon>Pleosporomycetidae</taxon>
        <taxon>Pleosporales</taxon>
        <taxon>Pleosporineae</taxon>
        <taxon>Pleosporaceae</taxon>
        <taxon>Alternaria</taxon>
        <taxon>Alternaria sect. Ulocladioides</taxon>
    </lineage>
</organism>
<gene>
    <name evidence="18" type="ORF">ALTATR162_LOCUS37</name>
</gene>
<dbReference type="PANTHER" id="PTHR33048">
    <property type="entry name" value="PTH11-LIKE INTEGRAL MEMBRANE PROTEIN (AFU_ORTHOLOGUE AFUA_5G11245)"/>
    <property type="match status" value="1"/>
</dbReference>
<dbReference type="GO" id="GO:0098552">
    <property type="term" value="C:side of membrane"/>
    <property type="evidence" value="ECO:0007669"/>
    <property type="project" value="UniProtKB-KW"/>
</dbReference>
<feature type="binding site" description="axial binding residue" evidence="14">
    <location>
        <position position="47"/>
    </location>
    <ligand>
        <name>heme</name>
        <dbReference type="ChEBI" id="CHEBI:30413"/>
    </ligand>
    <ligandPart>
        <name>Fe</name>
        <dbReference type="ChEBI" id="CHEBI:18248"/>
    </ligandPart>
</feature>
<feature type="transmembrane region" description="Helical" evidence="15">
    <location>
        <begin position="96"/>
        <end position="116"/>
    </location>
</feature>
<feature type="domain" description="CFEM" evidence="17">
    <location>
        <begin position="1"/>
        <end position="112"/>
    </location>
</feature>
<evidence type="ECO:0000256" key="12">
    <source>
        <dbReference type="ARBA" id="ARBA00023288"/>
    </source>
</evidence>
<reference evidence="18" key="1">
    <citation type="submission" date="2021-05" db="EMBL/GenBank/DDBJ databases">
        <authorList>
            <person name="Stam R."/>
        </authorList>
    </citation>
    <scope>NUCLEOTIDE SEQUENCE</scope>
    <source>
        <strain evidence="18">CS162</strain>
    </source>
</reference>
<evidence type="ECO:0000256" key="5">
    <source>
        <dbReference type="ARBA" id="ARBA00022525"/>
    </source>
</evidence>
<proteinExistence type="inferred from homology"/>
<keyword evidence="6" id="KW-0325">Glycoprotein</keyword>
<evidence type="ECO:0000256" key="16">
    <source>
        <dbReference type="SAM" id="SignalP"/>
    </source>
</evidence>
<dbReference type="Proteomes" id="UP000676310">
    <property type="component" value="Unassembled WGS sequence"/>
</dbReference>
<dbReference type="RefSeq" id="XP_043163565.1">
    <property type="nucleotide sequence ID" value="XM_043307630.1"/>
</dbReference>
<dbReference type="EMBL" id="CAJRGZ010000006">
    <property type="protein sequence ID" value="CAG5137084.1"/>
    <property type="molecule type" value="Genomic_DNA"/>
</dbReference>
<evidence type="ECO:0000256" key="1">
    <source>
        <dbReference type="ARBA" id="ARBA00004141"/>
    </source>
</evidence>
<evidence type="ECO:0000256" key="14">
    <source>
        <dbReference type="PROSITE-ProRule" id="PRU01356"/>
    </source>
</evidence>
<keyword evidence="19" id="KW-1185">Reference proteome</keyword>
<comment type="similarity">
    <text evidence="13">Belongs to the SAT4 family.</text>
</comment>
<dbReference type="InterPro" id="IPR052337">
    <property type="entry name" value="SAT4-like"/>
</dbReference>
<keyword evidence="14" id="KW-0479">Metal-binding</keyword>
<dbReference type="SMART" id="SM00747">
    <property type="entry name" value="CFEM"/>
    <property type="match status" value="1"/>
</dbReference>
<dbReference type="OrthoDB" id="3690903at2759"/>
<evidence type="ECO:0000256" key="6">
    <source>
        <dbReference type="ARBA" id="ARBA00022622"/>
    </source>
</evidence>
<keyword evidence="14" id="KW-0349">Heme</keyword>
<evidence type="ECO:0000256" key="4">
    <source>
        <dbReference type="ARBA" id="ARBA00010031"/>
    </source>
</evidence>
<feature type="signal peptide" evidence="16">
    <location>
        <begin position="1"/>
        <end position="18"/>
    </location>
</feature>
<dbReference type="GO" id="GO:0005576">
    <property type="term" value="C:extracellular region"/>
    <property type="evidence" value="ECO:0007669"/>
    <property type="project" value="UniProtKB-SubCell"/>
</dbReference>
<dbReference type="GO" id="GO:0046872">
    <property type="term" value="F:metal ion binding"/>
    <property type="evidence" value="ECO:0007669"/>
    <property type="project" value="UniProtKB-UniRule"/>
</dbReference>
<sequence length="430" mass="47093">MRLSVLVVFAFFLTGTFTQQNLLDRLPGCALECLEATLPTTNCSPSDVDCLCADANFMAAAGACNAANCTVIEMLQSTNETYSACGILVRDQSATLMGMVASFGSLALLMAALRVADRAISAHAQLGWDDLLISLSGVSSIGMNAPVIVAATLGFGRDMWSIPPDNITASLKWLYVAYFMYQVAEALCQLSILAFYIRIMVDPKLRLAVWVLIGLVTCFGLGNTFAMIFQCMPIPFFWDGWRGEISGRCGVNVQLFGFIRGGVEILLDLAILILPLPMLAKLNISRKKKLQIMSMFCVGFIITIVSCLRLQAFVQFAKTQNPTYDNTSGLYWCATESNLFTIVACMPAMRSILHKASRRFRDIGSYASKGHYGRDGLGKGSYLRHDSEQQQRSRSGSLPFGVISKSTDVNIYHTERSDSDVELVDRPPGT</sequence>
<dbReference type="InterPro" id="IPR049326">
    <property type="entry name" value="Rhodopsin_dom_fungi"/>
</dbReference>
<keyword evidence="11 14" id="KW-1015">Disulfide bond</keyword>
<keyword evidence="9 15" id="KW-1133">Transmembrane helix</keyword>
<keyword evidence="14" id="KW-0408">Iron</keyword>
<evidence type="ECO:0000256" key="8">
    <source>
        <dbReference type="ARBA" id="ARBA00022729"/>
    </source>
</evidence>
<evidence type="ECO:0000313" key="18">
    <source>
        <dbReference type="EMBL" id="CAG5137084.1"/>
    </source>
</evidence>
<comment type="similarity">
    <text evidence="4">Belongs to the RBT5 family.</text>
</comment>
<feature type="transmembrane region" description="Helical" evidence="15">
    <location>
        <begin position="258"/>
        <end position="280"/>
    </location>
</feature>
<dbReference type="PANTHER" id="PTHR33048:SF143">
    <property type="entry name" value="EXTRACELLULAR MEMBRANE PROTEIN CFEM DOMAIN-CONTAINING PROTEIN-RELATED"/>
    <property type="match status" value="1"/>
</dbReference>
<dbReference type="PROSITE" id="PS52012">
    <property type="entry name" value="CFEM"/>
    <property type="match status" value="1"/>
</dbReference>
<keyword evidence="8 16" id="KW-0732">Signal</keyword>
<feature type="disulfide bond" evidence="14">
    <location>
        <begin position="43"/>
        <end position="50"/>
    </location>
</feature>
<evidence type="ECO:0000256" key="9">
    <source>
        <dbReference type="ARBA" id="ARBA00022989"/>
    </source>
</evidence>
<feature type="disulfide bond" evidence="14">
    <location>
        <begin position="29"/>
        <end position="69"/>
    </location>
</feature>
<evidence type="ECO:0000256" key="13">
    <source>
        <dbReference type="ARBA" id="ARBA00038359"/>
    </source>
</evidence>
<feature type="transmembrane region" description="Helical" evidence="15">
    <location>
        <begin position="329"/>
        <end position="349"/>
    </location>
</feature>
<feature type="disulfide bond" evidence="14">
    <location>
        <begin position="52"/>
        <end position="85"/>
    </location>
</feature>
<evidence type="ECO:0000256" key="15">
    <source>
        <dbReference type="SAM" id="Phobius"/>
    </source>
</evidence>
<comment type="subcellular location">
    <subcellularLocation>
        <location evidence="2">Membrane</location>
        <topology evidence="2">Lipid-anchor</topology>
        <topology evidence="2">GPI-anchor</topology>
    </subcellularLocation>
    <subcellularLocation>
        <location evidence="1">Membrane</location>
        <topology evidence="1">Multi-pass membrane protein</topology>
    </subcellularLocation>
    <subcellularLocation>
        <location evidence="3">Secreted</location>
    </subcellularLocation>
</comment>
<feature type="disulfide bond" evidence="14">
    <location>
        <begin position="33"/>
        <end position="64"/>
    </location>
</feature>
<feature type="chain" id="PRO_5035305916" description="CFEM domain-containing protein" evidence="16">
    <location>
        <begin position="19"/>
        <end position="430"/>
    </location>
</feature>
<comment type="caution">
    <text evidence="18">The sequence shown here is derived from an EMBL/GenBank/DDBJ whole genome shotgun (WGS) entry which is preliminary data.</text>
</comment>
<keyword evidence="6" id="KW-0336">GPI-anchor</keyword>
<accession>A0A8J2HT93</accession>
<dbReference type="Pfam" id="PF05730">
    <property type="entry name" value="CFEM"/>
    <property type="match status" value="1"/>
</dbReference>
<protein>
    <recommendedName>
        <fullName evidence="17">CFEM domain-containing protein</fullName>
    </recommendedName>
</protein>
<keyword evidence="7 15" id="KW-0812">Transmembrane</keyword>
<feature type="transmembrane region" description="Helical" evidence="15">
    <location>
        <begin position="292"/>
        <end position="317"/>
    </location>
</feature>
<dbReference type="InterPro" id="IPR008427">
    <property type="entry name" value="Extracellular_membr_CFEM_dom"/>
</dbReference>
<keyword evidence="10 15" id="KW-0472">Membrane</keyword>
<keyword evidence="5" id="KW-0964">Secreted</keyword>